<reference evidence="2 4" key="1">
    <citation type="journal article" date="2015" name="Int. J. Syst. Evol. Microbiol.">
        <title>Exiguobacterium enclense sp. nov., isolated from sediment.</title>
        <authorList>
            <person name="Dastager S.G."/>
            <person name="Mawlankar R."/>
            <person name="Sonalkar V.V."/>
            <person name="Thorat M.N."/>
            <person name="Mual P."/>
            <person name="Verma A."/>
            <person name="Krishnamurthi S."/>
            <person name="Tang S.K."/>
            <person name="Li W.J."/>
        </authorList>
    </citation>
    <scope>NUCLEOTIDE SEQUENCE [LARGE SCALE GENOMIC DNA]</scope>
    <source>
        <strain evidence="2 4">NIO-1109</strain>
    </source>
</reference>
<accession>A0A0V8GCQ3</accession>
<feature type="domain" description="N-acetyltransferase" evidence="1">
    <location>
        <begin position="1"/>
        <end position="158"/>
    </location>
</feature>
<organism evidence="2 4">
    <name type="scientific">Exiguobacterium indicum</name>
    <dbReference type="NCBI Taxonomy" id="296995"/>
    <lineage>
        <taxon>Bacteria</taxon>
        <taxon>Bacillati</taxon>
        <taxon>Bacillota</taxon>
        <taxon>Bacilli</taxon>
        <taxon>Bacillales</taxon>
        <taxon>Bacillales Family XII. Incertae Sedis</taxon>
        <taxon>Exiguobacterium</taxon>
    </lineage>
</organism>
<dbReference type="EMBL" id="LNQL01000006">
    <property type="protein sequence ID" value="KSU47910.1"/>
    <property type="molecule type" value="Genomic_DNA"/>
</dbReference>
<dbReference type="Proteomes" id="UP000053797">
    <property type="component" value="Unassembled WGS sequence"/>
</dbReference>
<evidence type="ECO:0000313" key="5">
    <source>
        <dbReference type="Proteomes" id="UP000072605"/>
    </source>
</evidence>
<dbReference type="InterPro" id="IPR000182">
    <property type="entry name" value="GNAT_dom"/>
</dbReference>
<dbReference type="PROSITE" id="PS51186">
    <property type="entry name" value="GNAT"/>
    <property type="match status" value="1"/>
</dbReference>
<sequence>MRIEQMSQATYDAYLPVAIEEYAAEKCRAGTWSENEALEKATEEFATLLPEGLKTKDHYLFTFRDETGNDLGMVWVHVTEESRGRSAFIFDVKITPDKQNQGYGKEALRLLEVMLKRMNVKKISLHVFAHNERAIHVYDSLGYEKTDYHMSKRLDVSH</sequence>
<dbReference type="Proteomes" id="UP000072605">
    <property type="component" value="Unassembled WGS sequence"/>
</dbReference>
<name>A0A0V8GCQ3_9BACL</name>
<dbReference type="Gene3D" id="3.40.630.30">
    <property type="match status" value="1"/>
</dbReference>
<evidence type="ECO:0000313" key="4">
    <source>
        <dbReference type="Proteomes" id="UP000053797"/>
    </source>
</evidence>
<dbReference type="OrthoDB" id="65897at2"/>
<dbReference type="GeneID" id="90836661"/>
<reference evidence="3 5" key="2">
    <citation type="journal article" date="2016" name="Front. Microbiol.">
        <title>Genomic Resource of Rice Seed Associated Bacteria.</title>
        <authorList>
            <person name="Midha S."/>
            <person name="Bansal K."/>
            <person name="Sharma S."/>
            <person name="Kumar N."/>
            <person name="Patil P.P."/>
            <person name="Chaudhry V."/>
            <person name="Patil P.B."/>
        </authorList>
    </citation>
    <scope>NUCLEOTIDE SEQUENCE [LARGE SCALE GENOMIC DNA]</scope>
    <source>
        <strain evidence="3 5">RSA11</strain>
    </source>
</reference>
<dbReference type="PANTHER" id="PTHR43415">
    <property type="entry name" value="SPERMIDINE N(1)-ACETYLTRANSFERASE"/>
    <property type="match status" value="1"/>
</dbReference>
<gene>
    <name evidence="2" type="ORF">AS033_14725</name>
    <name evidence="3" type="ORF">RSA11_03120</name>
</gene>
<dbReference type="PANTHER" id="PTHR43415:SF3">
    <property type="entry name" value="GNAT-FAMILY ACETYLTRANSFERASE"/>
    <property type="match status" value="1"/>
</dbReference>
<evidence type="ECO:0000313" key="2">
    <source>
        <dbReference type="EMBL" id="KSU47910.1"/>
    </source>
</evidence>
<evidence type="ECO:0000259" key="1">
    <source>
        <dbReference type="PROSITE" id="PS51186"/>
    </source>
</evidence>
<comment type="caution">
    <text evidence="2">The sequence shown here is derived from an EMBL/GenBank/DDBJ whole genome shotgun (WGS) entry which is preliminary data.</text>
</comment>
<dbReference type="Pfam" id="PF00583">
    <property type="entry name" value="Acetyltransf_1"/>
    <property type="match status" value="1"/>
</dbReference>
<dbReference type="GO" id="GO:0016747">
    <property type="term" value="F:acyltransferase activity, transferring groups other than amino-acyl groups"/>
    <property type="evidence" value="ECO:0007669"/>
    <property type="project" value="InterPro"/>
</dbReference>
<dbReference type="CDD" id="cd04301">
    <property type="entry name" value="NAT_SF"/>
    <property type="match status" value="1"/>
</dbReference>
<dbReference type="InterPro" id="IPR016181">
    <property type="entry name" value="Acyl_CoA_acyltransferase"/>
</dbReference>
<keyword evidence="2" id="KW-0808">Transferase</keyword>
<dbReference type="SUPFAM" id="SSF55729">
    <property type="entry name" value="Acyl-CoA N-acyltransferases (Nat)"/>
    <property type="match status" value="1"/>
</dbReference>
<dbReference type="AlphaFoldDB" id="A0A0V8GCQ3"/>
<proteinExistence type="predicted"/>
<protein>
    <submittedName>
        <fullName evidence="2">GCN5 family acetyltransferase</fullName>
    </submittedName>
</protein>
<evidence type="ECO:0000313" key="3">
    <source>
        <dbReference type="EMBL" id="KTR27675.1"/>
    </source>
</evidence>
<dbReference type="RefSeq" id="WP_058265912.1">
    <property type="nucleotide sequence ID" value="NZ_FMYN01000006.1"/>
</dbReference>
<dbReference type="EMBL" id="LDQV01000012">
    <property type="protein sequence ID" value="KTR27675.1"/>
    <property type="molecule type" value="Genomic_DNA"/>
</dbReference>